<dbReference type="PROSITE" id="PS00194">
    <property type="entry name" value="THIOREDOXIN_1"/>
    <property type="match status" value="1"/>
</dbReference>
<name>A0A8C9WQ14_SCLFO</name>
<evidence type="ECO:0000256" key="20">
    <source>
        <dbReference type="ARBA" id="ARBA00072260"/>
    </source>
</evidence>
<dbReference type="AlphaFoldDB" id="A0A8C9WQ14"/>
<evidence type="ECO:0000256" key="16">
    <source>
        <dbReference type="ARBA" id="ARBA00023235"/>
    </source>
</evidence>
<evidence type="ECO:0000256" key="13">
    <source>
        <dbReference type="ARBA" id="ARBA00023136"/>
    </source>
</evidence>
<evidence type="ECO:0000256" key="21">
    <source>
        <dbReference type="ARBA" id="ARBA00075863"/>
    </source>
</evidence>
<evidence type="ECO:0000256" key="15">
    <source>
        <dbReference type="ARBA" id="ARBA00023157"/>
    </source>
</evidence>
<keyword evidence="28" id="KW-1185">Reference proteome</keyword>
<dbReference type="GO" id="GO:0090331">
    <property type="term" value="P:negative regulation of platelet aggregation"/>
    <property type="evidence" value="ECO:0007669"/>
    <property type="project" value="UniProtKB-ARBA"/>
</dbReference>
<keyword evidence="8 25" id="KW-0732">Signal</keyword>
<dbReference type="PANTHER" id="PTHR46107:SF2">
    <property type="entry name" value="THIOREDOXIN-RELATED TRANSMEMBRANE PROTEIN 1"/>
    <property type="match status" value="1"/>
</dbReference>
<evidence type="ECO:0000313" key="28">
    <source>
        <dbReference type="Proteomes" id="UP000694397"/>
    </source>
</evidence>
<feature type="transmembrane region" description="Helical" evidence="24">
    <location>
        <begin position="153"/>
        <end position="173"/>
    </location>
</feature>
<dbReference type="GeneTree" id="ENSGT00940000155959"/>
<dbReference type="InterPro" id="IPR036249">
    <property type="entry name" value="Thioredoxin-like_sf"/>
</dbReference>
<evidence type="ECO:0000256" key="18">
    <source>
        <dbReference type="ARBA" id="ARBA00023288"/>
    </source>
</evidence>
<dbReference type="GO" id="GO:0003756">
    <property type="term" value="F:protein disulfide isomerase activity"/>
    <property type="evidence" value="ECO:0007669"/>
    <property type="project" value="UniProtKB-ARBA"/>
</dbReference>
<evidence type="ECO:0000256" key="7">
    <source>
        <dbReference type="ARBA" id="ARBA00022692"/>
    </source>
</evidence>
<evidence type="ECO:0000256" key="4">
    <source>
        <dbReference type="ARBA" id="ARBA00022448"/>
    </source>
</evidence>
<evidence type="ECO:0000256" key="2">
    <source>
        <dbReference type="ARBA" id="ARBA00004583"/>
    </source>
</evidence>
<evidence type="ECO:0000256" key="17">
    <source>
        <dbReference type="ARBA" id="ARBA00023284"/>
    </source>
</evidence>
<keyword evidence="5" id="KW-0964">Secreted</keyword>
<evidence type="ECO:0000256" key="11">
    <source>
        <dbReference type="ARBA" id="ARBA00022989"/>
    </source>
</evidence>
<keyword evidence="17" id="KW-0676">Redox-active center</keyword>
<keyword evidence="13 24" id="KW-0472">Membrane</keyword>
<protein>
    <recommendedName>
        <fullName evidence="20">Thioredoxin-related transmembrane protein 1</fullName>
    </recommendedName>
    <alternativeName>
        <fullName evidence="22">Protein disulfide-isomerase TMX1</fullName>
    </alternativeName>
    <alternativeName>
        <fullName evidence="21">Thioredoxin domain-containing protein 1</fullName>
    </alternativeName>
</protein>
<dbReference type="GeneID" id="108924022"/>
<evidence type="ECO:0000256" key="25">
    <source>
        <dbReference type="SAM" id="SignalP"/>
    </source>
</evidence>
<dbReference type="Gene3D" id="3.40.30.10">
    <property type="entry name" value="Glutaredoxin"/>
    <property type="match status" value="1"/>
</dbReference>
<comment type="subunit">
    <text evidence="19">Interacts with ATP2A2.</text>
</comment>
<evidence type="ECO:0000256" key="9">
    <source>
        <dbReference type="ARBA" id="ARBA00022824"/>
    </source>
</evidence>
<sequence>MAMARPRAHGARTAREHRHSAAQLLACCAAVLVLTSRTALGEKNHEREISDRNWEEILQGEWMIEFFAPWCPACQELQPIWAEFAEWGEDMEVNITKVDVTKEPGLSGRFFIVSLPTIYHCKDGVFRLYEGPRTKEDFLSFIDEKKWQDLEPISSWLGPSSFLMNIISGFYRLSMFTRNWHSYLTEHLGMPVWGSYVVFTLAVLFSGLVLGLIVVFITDCVFPSRWSYPPDAYYQQNRARRGDHQLKMLEDTGKQAQHEEDYEGNETEEEDDRGLPELTGEATPGALRKRVLCTGKEEDGDT</sequence>
<evidence type="ECO:0000256" key="8">
    <source>
        <dbReference type="ARBA" id="ARBA00022729"/>
    </source>
</evidence>
<dbReference type="InterPro" id="IPR013766">
    <property type="entry name" value="Thioredoxin_domain"/>
</dbReference>
<evidence type="ECO:0000256" key="24">
    <source>
        <dbReference type="SAM" id="Phobius"/>
    </source>
</evidence>
<reference evidence="27 28" key="1">
    <citation type="submission" date="2019-04" db="EMBL/GenBank/DDBJ databases">
        <authorList>
            <consortium name="Wellcome Sanger Institute Data Sharing"/>
        </authorList>
    </citation>
    <scope>NUCLEOTIDE SEQUENCE [LARGE SCALE GENOMIC DNA]</scope>
</reference>
<dbReference type="FunFam" id="3.40.30.10:FF:000117">
    <property type="entry name" value="thioredoxin-related transmembrane protein 1"/>
    <property type="match status" value="1"/>
</dbReference>
<dbReference type="GO" id="GO:0031966">
    <property type="term" value="C:mitochondrial membrane"/>
    <property type="evidence" value="ECO:0007669"/>
    <property type="project" value="UniProtKB-SubCell"/>
</dbReference>
<evidence type="ECO:0000256" key="6">
    <source>
        <dbReference type="ARBA" id="ARBA00022553"/>
    </source>
</evidence>
<dbReference type="GO" id="GO:0005576">
    <property type="term" value="C:extracellular region"/>
    <property type="evidence" value="ECO:0007669"/>
    <property type="project" value="UniProtKB-SubCell"/>
</dbReference>
<feature type="chain" id="PRO_5034957963" description="Thioredoxin-related transmembrane protein 1" evidence="25">
    <location>
        <begin position="42"/>
        <end position="302"/>
    </location>
</feature>
<feature type="compositionally biased region" description="Acidic residues" evidence="23">
    <location>
        <begin position="260"/>
        <end position="272"/>
    </location>
</feature>
<keyword evidence="12" id="KW-0496">Mitochondrion</keyword>
<evidence type="ECO:0000256" key="3">
    <source>
        <dbReference type="ARBA" id="ARBA00004613"/>
    </source>
</evidence>
<keyword evidence="18" id="KW-0449">Lipoprotein</keyword>
<proteinExistence type="predicted"/>
<evidence type="ECO:0000256" key="10">
    <source>
        <dbReference type="ARBA" id="ARBA00022982"/>
    </source>
</evidence>
<comment type="subcellular location">
    <subcellularLocation>
        <location evidence="1">Endoplasmic reticulum membrane</location>
        <topology evidence="1">Single-pass type I membrane protein</topology>
    </subcellularLocation>
    <subcellularLocation>
        <location evidence="2">Mitochondrion membrane</location>
        <topology evidence="2">Single-pass type I membrane protein</topology>
    </subcellularLocation>
    <subcellularLocation>
        <location evidence="3">Secreted</location>
    </subcellularLocation>
</comment>
<accession>A0A8C9WQ14</accession>
<keyword evidence="15" id="KW-1015">Disulfide bond</keyword>
<feature type="region of interest" description="Disordered" evidence="23">
    <location>
        <begin position="253"/>
        <end position="302"/>
    </location>
</feature>
<keyword evidence="11 24" id="KW-1133">Transmembrane helix</keyword>
<keyword evidence="9" id="KW-0256">Endoplasmic reticulum</keyword>
<dbReference type="KEGG" id="sfm:108924022"/>
<dbReference type="PANTHER" id="PTHR46107">
    <property type="entry name" value="DUMPY: SHORTER THAN WILD-TYPE"/>
    <property type="match status" value="1"/>
</dbReference>
<dbReference type="OrthoDB" id="7869097at2759"/>
<feature type="transmembrane region" description="Helical" evidence="24">
    <location>
        <begin position="193"/>
        <end position="217"/>
    </location>
</feature>
<keyword evidence="14" id="KW-0564">Palmitate</keyword>
<dbReference type="GO" id="GO:0005789">
    <property type="term" value="C:endoplasmic reticulum membrane"/>
    <property type="evidence" value="ECO:0007669"/>
    <property type="project" value="UniProtKB-SubCell"/>
</dbReference>
<dbReference type="InterPro" id="IPR017937">
    <property type="entry name" value="Thioredoxin_CS"/>
</dbReference>
<evidence type="ECO:0000259" key="26">
    <source>
        <dbReference type="PROSITE" id="PS51352"/>
    </source>
</evidence>
<dbReference type="PROSITE" id="PS51352">
    <property type="entry name" value="THIOREDOXIN_2"/>
    <property type="match status" value="1"/>
</dbReference>
<keyword evidence="16" id="KW-0413">Isomerase</keyword>
<evidence type="ECO:0000256" key="22">
    <source>
        <dbReference type="ARBA" id="ARBA00076905"/>
    </source>
</evidence>
<dbReference type="Proteomes" id="UP000694397">
    <property type="component" value="Chromosome 1"/>
</dbReference>
<evidence type="ECO:0000256" key="12">
    <source>
        <dbReference type="ARBA" id="ARBA00023128"/>
    </source>
</evidence>
<feature type="domain" description="Thioredoxin" evidence="26">
    <location>
        <begin position="38"/>
        <end position="147"/>
    </location>
</feature>
<dbReference type="InterPro" id="IPR052454">
    <property type="entry name" value="TMX_domain-containing"/>
</dbReference>
<dbReference type="Pfam" id="PF00085">
    <property type="entry name" value="Thioredoxin"/>
    <property type="match status" value="1"/>
</dbReference>
<organism evidence="27 28">
    <name type="scientific">Scleropages formosus</name>
    <name type="common">Asian bonytongue</name>
    <name type="synonym">Osteoglossum formosum</name>
    <dbReference type="NCBI Taxonomy" id="113540"/>
    <lineage>
        <taxon>Eukaryota</taxon>
        <taxon>Metazoa</taxon>
        <taxon>Chordata</taxon>
        <taxon>Craniata</taxon>
        <taxon>Vertebrata</taxon>
        <taxon>Euteleostomi</taxon>
        <taxon>Actinopterygii</taxon>
        <taxon>Neopterygii</taxon>
        <taxon>Teleostei</taxon>
        <taxon>Osteoglossocephala</taxon>
        <taxon>Osteoglossomorpha</taxon>
        <taxon>Osteoglossiformes</taxon>
        <taxon>Osteoglossidae</taxon>
        <taxon>Scleropages</taxon>
    </lineage>
</organism>
<dbReference type="SUPFAM" id="SSF52833">
    <property type="entry name" value="Thioredoxin-like"/>
    <property type="match status" value="1"/>
</dbReference>
<dbReference type="GO" id="GO:0015036">
    <property type="term" value="F:disulfide oxidoreductase activity"/>
    <property type="evidence" value="ECO:0007669"/>
    <property type="project" value="TreeGrafter"/>
</dbReference>
<evidence type="ECO:0000256" key="1">
    <source>
        <dbReference type="ARBA" id="ARBA00004115"/>
    </source>
</evidence>
<keyword evidence="10" id="KW-0249">Electron transport</keyword>
<dbReference type="Ensembl" id="ENSSFOT00015070613.1">
    <property type="protein sequence ID" value="ENSSFOP00015077003.1"/>
    <property type="gene ID" value="ENSSFOG00015029694.1"/>
</dbReference>
<evidence type="ECO:0000313" key="27">
    <source>
        <dbReference type="Ensembl" id="ENSSFOP00015077003.1"/>
    </source>
</evidence>
<evidence type="ECO:0000256" key="19">
    <source>
        <dbReference type="ARBA" id="ARBA00062962"/>
    </source>
</evidence>
<evidence type="ECO:0000256" key="5">
    <source>
        <dbReference type="ARBA" id="ARBA00022525"/>
    </source>
</evidence>
<reference evidence="27" key="3">
    <citation type="submission" date="2025-09" db="UniProtKB">
        <authorList>
            <consortium name="Ensembl"/>
        </authorList>
    </citation>
    <scope>IDENTIFICATION</scope>
</reference>
<dbReference type="RefSeq" id="XP_029111901.1">
    <property type="nucleotide sequence ID" value="XM_029256068.1"/>
</dbReference>
<reference evidence="27" key="2">
    <citation type="submission" date="2025-08" db="UniProtKB">
        <authorList>
            <consortium name="Ensembl"/>
        </authorList>
    </citation>
    <scope>IDENTIFICATION</scope>
</reference>
<keyword evidence="6" id="KW-0597">Phosphoprotein</keyword>
<evidence type="ECO:0000256" key="14">
    <source>
        <dbReference type="ARBA" id="ARBA00023139"/>
    </source>
</evidence>
<keyword evidence="7 24" id="KW-0812">Transmembrane</keyword>
<gene>
    <name evidence="27" type="primary">LOC108924022</name>
</gene>
<keyword evidence="4" id="KW-0813">Transport</keyword>
<evidence type="ECO:0000256" key="23">
    <source>
        <dbReference type="SAM" id="MobiDB-lite"/>
    </source>
</evidence>
<feature type="signal peptide" evidence="25">
    <location>
        <begin position="1"/>
        <end position="41"/>
    </location>
</feature>